<evidence type="ECO:0000313" key="3">
    <source>
        <dbReference type="Proteomes" id="UP000077667"/>
    </source>
</evidence>
<dbReference type="AlphaFoldDB" id="A0A1A9I451"/>
<proteinExistence type="predicted"/>
<dbReference type="EMBL" id="CP015772">
    <property type="protein sequence ID" value="ANH82448.1"/>
    <property type="molecule type" value="Genomic_DNA"/>
</dbReference>
<dbReference type="KEGG" id="nia:A8C56_17055"/>
<keyword evidence="3" id="KW-1185">Reference proteome</keyword>
<accession>A0A1A9I451</accession>
<keyword evidence="1" id="KW-1133">Transmembrane helix</keyword>
<dbReference type="RefSeq" id="WP_067758684.1">
    <property type="nucleotide sequence ID" value="NZ_CP015772.1"/>
</dbReference>
<dbReference type="OrthoDB" id="680459at2"/>
<evidence type="ECO:0000256" key="1">
    <source>
        <dbReference type="SAM" id="Phobius"/>
    </source>
</evidence>
<sequence>MDENIKDILSHLNKNISQETLLKYLNEQLGKEEQHEVEKQLMEDNFDNDAVEGLQSVQNPARLTLIAEALNRDLKKRTQKKRAAIRKRQLQPQWTLYFSIIILLILLVLVYLFLYRHINN</sequence>
<protein>
    <submittedName>
        <fullName evidence="2">Uncharacterized protein</fullName>
    </submittedName>
</protein>
<keyword evidence="1" id="KW-0812">Transmembrane</keyword>
<organism evidence="2 3">
    <name type="scientific">Niabella ginsenosidivorans</name>
    <dbReference type="NCBI Taxonomy" id="1176587"/>
    <lineage>
        <taxon>Bacteria</taxon>
        <taxon>Pseudomonadati</taxon>
        <taxon>Bacteroidota</taxon>
        <taxon>Chitinophagia</taxon>
        <taxon>Chitinophagales</taxon>
        <taxon>Chitinophagaceae</taxon>
        <taxon>Niabella</taxon>
    </lineage>
</organism>
<name>A0A1A9I451_9BACT</name>
<evidence type="ECO:0000313" key="2">
    <source>
        <dbReference type="EMBL" id="ANH82448.1"/>
    </source>
</evidence>
<feature type="transmembrane region" description="Helical" evidence="1">
    <location>
        <begin position="94"/>
        <end position="114"/>
    </location>
</feature>
<dbReference type="Proteomes" id="UP000077667">
    <property type="component" value="Chromosome"/>
</dbReference>
<gene>
    <name evidence="2" type="ORF">A8C56_17055</name>
</gene>
<reference evidence="2 3" key="1">
    <citation type="submission" date="2016-05" db="EMBL/GenBank/DDBJ databases">
        <title>Niabella ginsenosidivorans BS26 whole genome sequencing.</title>
        <authorList>
            <person name="Im W.T."/>
            <person name="Siddiqi M.Z."/>
        </authorList>
    </citation>
    <scope>NUCLEOTIDE SEQUENCE [LARGE SCALE GENOMIC DNA]</scope>
    <source>
        <strain evidence="2 3">BS26</strain>
    </source>
</reference>
<dbReference type="STRING" id="1176587.A8C56_17055"/>
<keyword evidence="1" id="KW-0472">Membrane</keyword>